<feature type="compositionally biased region" description="Basic and acidic residues" evidence="1">
    <location>
        <begin position="672"/>
        <end position="688"/>
    </location>
</feature>
<dbReference type="SUPFAM" id="SSF49562">
    <property type="entry name" value="C2 domain (Calcium/lipid-binding domain, CaLB)"/>
    <property type="match status" value="1"/>
</dbReference>
<feature type="region of interest" description="Disordered" evidence="1">
    <location>
        <begin position="223"/>
        <end position="261"/>
    </location>
</feature>
<feature type="compositionally biased region" description="Acidic residues" evidence="1">
    <location>
        <begin position="1312"/>
        <end position="1321"/>
    </location>
</feature>
<gene>
    <name evidence="3" type="ORF">EG68_06494</name>
</gene>
<accession>A0A8S9YTP2</accession>
<evidence type="ECO:0000259" key="2">
    <source>
        <dbReference type="PROSITE" id="PS50004"/>
    </source>
</evidence>
<feature type="compositionally biased region" description="Polar residues" evidence="1">
    <location>
        <begin position="795"/>
        <end position="804"/>
    </location>
</feature>
<feature type="region of interest" description="Disordered" evidence="1">
    <location>
        <begin position="832"/>
        <end position="852"/>
    </location>
</feature>
<dbReference type="GO" id="GO:0098831">
    <property type="term" value="C:presynaptic active zone cytoplasmic component"/>
    <property type="evidence" value="ECO:0007669"/>
    <property type="project" value="TreeGrafter"/>
</dbReference>
<feature type="compositionally biased region" description="Polar residues" evidence="1">
    <location>
        <begin position="179"/>
        <end position="204"/>
    </location>
</feature>
<dbReference type="GO" id="GO:0031594">
    <property type="term" value="C:neuromuscular junction"/>
    <property type="evidence" value="ECO:0007669"/>
    <property type="project" value="TreeGrafter"/>
</dbReference>
<dbReference type="PANTHER" id="PTHR10480">
    <property type="entry name" value="PROTEIN UNC-13 HOMOLOG"/>
    <property type="match status" value="1"/>
</dbReference>
<feature type="region of interest" description="Disordered" evidence="1">
    <location>
        <begin position="179"/>
        <end position="209"/>
    </location>
</feature>
<dbReference type="Proteomes" id="UP000822476">
    <property type="component" value="Unassembled WGS sequence"/>
</dbReference>
<dbReference type="SMART" id="SM00239">
    <property type="entry name" value="C2"/>
    <property type="match status" value="1"/>
</dbReference>
<dbReference type="InterPro" id="IPR035892">
    <property type="entry name" value="C2_domain_sf"/>
</dbReference>
<feature type="compositionally biased region" description="Polar residues" evidence="1">
    <location>
        <begin position="251"/>
        <end position="261"/>
    </location>
</feature>
<feature type="region of interest" description="Disordered" evidence="1">
    <location>
        <begin position="627"/>
        <end position="701"/>
    </location>
</feature>
<feature type="compositionally biased region" description="Basic and acidic residues" evidence="1">
    <location>
        <begin position="1284"/>
        <end position="1308"/>
    </location>
</feature>
<dbReference type="GO" id="GO:0019992">
    <property type="term" value="F:diacylglycerol binding"/>
    <property type="evidence" value="ECO:0007669"/>
    <property type="project" value="InterPro"/>
</dbReference>
<dbReference type="GO" id="GO:0030672">
    <property type="term" value="C:synaptic vesicle membrane"/>
    <property type="evidence" value="ECO:0007669"/>
    <property type="project" value="TreeGrafter"/>
</dbReference>
<dbReference type="InterPro" id="IPR027080">
    <property type="entry name" value="Unc-13"/>
</dbReference>
<comment type="caution">
    <text evidence="3">The sequence shown here is derived from an EMBL/GenBank/DDBJ whole genome shotgun (WGS) entry which is preliminary data.</text>
</comment>
<dbReference type="InterPro" id="IPR000008">
    <property type="entry name" value="C2_dom"/>
</dbReference>
<dbReference type="GO" id="GO:0042734">
    <property type="term" value="C:presynaptic membrane"/>
    <property type="evidence" value="ECO:0007669"/>
    <property type="project" value="TreeGrafter"/>
</dbReference>
<evidence type="ECO:0000256" key="1">
    <source>
        <dbReference type="SAM" id="MobiDB-lite"/>
    </source>
</evidence>
<dbReference type="GO" id="GO:0035249">
    <property type="term" value="P:synaptic transmission, glutamatergic"/>
    <property type="evidence" value="ECO:0007669"/>
    <property type="project" value="TreeGrafter"/>
</dbReference>
<dbReference type="GO" id="GO:0016081">
    <property type="term" value="P:synaptic vesicle docking"/>
    <property type="evidence" value="ECO:0007669"/>
    <property type="project" value="TreeGrafter"/>
</dbReference>
<feature type="compositionally biased region" description="Polar residues" evidence="1">
    <location>
        <begin position="630"/>
        <end position="639"/>
    </location>
</feature>
<dbReference type="GO" id="GO:0043195">
    <property type="term" value="C:terminal bouton"/>
    <property type="evidence" value="ECO:0007669"/>
    <property type="project" value="TreeGrafter"/>
</dbReference>
<dbReference type="GO" id="GO:0005516">
    <property type="term" value="F:calmodulin binding"/>
    <property type="evidence" value="ECO:0007669"/>
    <property type="project" value="TreeGrafter"/>
</dbReference>
<reference evidence="3" key="1">
    <citation type="submission" date="2019-07" db="EMBL/GenBank/DDBJ databases">
        <title>Annotation for the trematode Paragonimus miyazaki's.</title>
        <authorList>
            <person name="Choi Y.-J."/>
        </authorList>
    </citation>
    <scope>NUCLEOTIDE SEQUENCE</scope>
    <source>
        <strain evidence="3">Japan</strain>
    </source>
</reference>
<dbReference type="PROSITE" id="PS50004">
    <property type="entry name" value="C2"/>
    <property type="match status" value="1"/>
</dbReference>
<feature type="region of interest" description="Disordered" evidence="1">
    <location>
        <begin position="740"/>
        <end position="765"/>
    </location>
</feature>
<dbReference type="GO" id="GO:0061789">
    <property type="term" value="P:dense core granule priming"/>
    <property type="evidence" value="ECO:0007669"/>
    <property type="project" value="TreeGrafter"/>
</dbReference>
<feature type="compositionally biased region" description="Basic and acidic residues" evidence="1">
    <location>
        <begin position="1322"/>
        <end position="1337"/>
    </location>
</feature>
<dbReference type="Gene3D" id="2.60.40.150">
    <property type="entry name" value="C2 domain"/>
    <property type="match status" value="1"/>
</dbReference>
<dbReference type="GO" id="GO:0099525">
    <property type="term" value="P:presynaptic dense core vesicle exocytosis"/>
    <property type="evidence" value="ECO:0007669"/>
    <property type="project" value="TreeGrafter"/>
</dbReference>
<protein>
    <recommendedName>
        <fullName evidence="2">C2 domain-containing protein</fullName>
    </recommendedName>
</protein>
<feature type="compositionally biased region" description="Low complexity" evidence="1">
    <location>
        <begin position="1198"/>
        <end position="1209"/>
    </location>
</feature>
<evidence type="ECO:0000313" key="4">
    <source>
        <dbReference type="Proteomes" id="UP000822476"/>
    </source>
</evidence>
<dbReference type="PANTHER" id="PTHR10480:SF12">
    <property type="entry name" value="UNC-13, ISOFORM E"/>
    <property type="match status" value="1"/>
</dbReference>
<feature type="compositionally biased region" description="Low complexity" evidence="1">
    <location>
        <begin position="640"/>
        <end position="654"/>
    </location>
</feature>
<sequence>MPVLCVKVFEAKLVGVDASTSSYVSVKFKQVQSSSRSIKGLNPKWNEEFTFETERVHGGLLLELHSKGLLWSKLLGALWMPLPNIILSNKEVPGLWSILNAEVVTDNGIPVGTKTPTQHTVLASFRLEGPNVLPIGLISSQPVDQRIVPVTTFPHITSARDNHCPNGFLPTSAASESYWNRPTIDSNESGRSPWVSQSELPSRSTAHDSCLTSGPFRWSSEIPEAKQSRSLNQLAHTPHPVRRRNLPIHPRSTTTDGSESPYANTWFGHHHLHNGAEFDYDSEPLAYNSRPQLGPDRGRYLTRMSTGIYEWDDEPIWYDTQVDDGPVDHSSWETHSLYDGVSSPIFNGRQFYTEPEVIEDVTRSDCEFYEADGQLPVLLPDSDTSWRMAHISDPYRSGRSPVHSDIGPQYDVNWHDWCYGDEYSDHHPQSDYYMNDARGWDEARSWKNEHLTGTRRRPGVRTSPRYCHPHQLAFYHPDFRDGYDAAYVTTSEGGEDMWQMRDEHSASNYYCSCESDYEVDTKIISFDRTRHSESFGTGFGLEPTTPSGDVHSLALSRSSSPTLSRELRLRFDRSDFLSNADDFRASAEAAVANSVPPGEHPADLHFVSSNLSDLPPPTSQPVVVTSASTHLPSSVSSQRSTTPVLSSTTTVNVSEPMSPSTEQKVRVALARDSFRQSSEKTRHSRELSRPTAMVPTTPTENHNQLLLETDALLAKYASPQLTQEQKPSLLVQSAYDLQYSSPQPAKSPMESGKPPDSTSSSILGSNSNLSRFWNDLSAFKPVPRSSAPRQPSPKPSETTPVSTSQLTQMLIGRIFGSIPNVSGVIATTSNTASTTSLTSPFSGRPALDRTPKNNEHFVKTQTVLNNQSTSVSNNKAPIPSVVGHKESNQAVPYCTADKFDTFVTTSLSNRFVPITNDLKASKIVIETPAIPLPWSEDKVTGVSSTTRDVTNYVEHPVEVPRSDFPVKEGDAVPPKPSLLTSSSLDDTYGFNKLPPFSAEEHLRQLRIRAGLESSPQLDLRSESITHGPSIHLSPSSNVLSIKLSVPNDQPVNIKSSSSTGFGFIDLTGVQSRATNLMPKFSSDKLKSTSISTPSIPDLFASIKTGFDSGLGSVNRKAHQSQQQPQQQRQATSSVGFSFGSKSSATGLLGNLLSSAASKAQTVAAGAIKQANAAADAAKEAATQAVGQLATAQATVPPSGSRTSSTSHGSFPHYSQPPVSAHTLVPPRVPSELCLVERQPLTRQQEPSHPPVRLQLDDHELSPTLNGRPIPVGQEAPEHPSTVSIRRDSSERRQSLFVPQERRWLHEQTMDMTTDDDYDDDAYERRETTPEVGDHYDPSQEEFTAGSDAEPISFVRPTGISNAEQKPANLNGLSDGSLDSDAVCALHARDKMLMAAATGIHSPAALGPGQPG</sequence>
<feature type="region of interest" description="Disordered" evidence="1">
    <location>
        <begin position="1260"/>
        <end position="1353"/>
    </location>
</feature>
<feature type="region of interest" description="Disordered" evidence="1">
    <location>
        <begin position="1191"/>
        <end position="1224"/>
    </location>
</feature>
<dbReference type="Pfam" id="PF00168">
    <property type="entry name" value="C2"/>
    <property type="match status" value="1"/>
</dbReference>
<organism evidence="3 4">
    <name type="scientific">Paragonimus skrjabini miyazakii</name>
    <dbReference type="NCBI Taxonomy" id="59628"/>
    <lineage>
        <taxon>Eukaryota</taxon>
        <taxon>Metazoa</taxon>
        <taxon>Spiralia</taxon>
        <taxon>Lophotrochozoa</taxon>
        <taxon>Platyhelminthes</taxon>
        <taxon>Trematoda</taxon>
        <taxon>Digenea</taxon>
        <taxon>Plagiorchiida</taxon>
        <taxon>Troglotremata</taxon>
        <taxon>Troglotrematidae</taxon>
        <taxon>Paragonimus</taxon>
    </lineage>
</organism>
<dbReference type="GO" id="GO:0016082">
    <property type="term" value="P:synaptic vesicle priming"/>
    <property type="evidence" value="ECO:0007669"/>
    <property type="project" value="TreeGrafter"/>
</dbReference>
<feature type="compositionally biased region" description="Low complexity" evidence="1">
    <location>
        <begin position="1119"/>
        <end position="1135"/>
    </location>
</feature>
<feature type="region of interest" description="Disordered" evidence="1">
    <location>
        <begin position="780"/>
        <end position="804"/>
    </location>
</feature>
<feature type="domain" description="C2" evidence="2">
    <location>
        <begin position="1"/>
        <end position="97"/>
    </location>
</feature>
<feature type="region of interest" description="Disordered" evidence="1">
    <location>
        <begin position="1110"/>
        <end position="1135"/>
    </location>
</feature>
<dbReference type="GO" id="GO:0017075">
    <property type="term" value="F:syntaxin-1 binding"/>
    <property type="evidence" value="ECO:0007669"/>
    <property type="project" value="TreeGrafter"/>
</dbReference>
<dbReference type="EMBL" id="JTDE01001752">
    <property type="protein sequence ID" value="KAF7258389.1"/>
    <property type="molecule type" value="Genomic_DNA"/>
</dbReference>
<evidence type="ECO:0000313" key="3">
    <source>
        <dbReference type="EMBL" id="KAF7258389.1"/>
    </source>
</evidence>
<keyword evidence="4" id="KW-1185">Reference proteome</keyword>
<dbReference type="OrthoDB" id="6274931at2759"/>
<proteinExistence type="predicted"/>
<name>A0A8S9YTP2_9TREM</name>